<evidence type="ECO:0000313" key="5">
    <source>
        <dbReference type="RefSeq" id="XP_029022274.1"/>
    </source>
</evidence>
<keyword evidence="4" id="KW-1185">Reference proteome</keyword>
<dbReference type="OrthoDB" id="191673at2759"/>
<dbReference type="KEGG" id="bspl:114865365"/>
<dbReference type="GO" id="GO:0097225">
    <property type="term" value="C:sperm midpiece"/>
    <property type="evidence" value="ECO:0007669"/>
    <property type="project" value="TreeGrafter"/>
</dbReference>
<name>A0A6P7NXN1_BETSP</name>
<dbReference type="InterPro" id="IPR016024">
    <property type="entry name" value="ARM-type_fold"/>
</dbReference>
<evidence type="ECO:0000259" key="3">
    <source>
        <dbReference type="Pfam" id="PF21049"/>
    </source>
</evidence>
<dbReference type="InParanoid" id="A0A6P7NXN1"/>
<dbReference type="Pfam" id="PF21049">
    <property type="entry name" value="CFA69_ARM_rpt"/>
    <property type="match status" value="1"/>
</dbReference>
<dbReference type="RefSeq" id="XP_029022274.1">
    <property type="nucleotide sequence ID" value="XM_029166441.3"/>
</dbReference>
<feature type="coiled-coil region" evidence="1">
    <location>
        <begin position="786"/>
        <end position="813"/>
    </location>
</feature>
<dbReference type="Gene3D" id="1.25.10.10">
    <property type="entry name" value="Leucine-rich Repeat Variant"/>
    <property type="match status" value="2"/>
</dbReference>
<proteinExistence type="predicted"/>
<feature type="compositionally biased region" description="Basic and acidic residues" evidence="2">
    <location>
        <begin position="849"/>
        <end position="870"/>
    </location>
</feature>
<dbReference type="GO" id="GO:1990834">
    <property type="term" value="P:response to odorant"/>
    <property type="evidence" value="ECO:0007669"/>
    <property type="project" value="TreeGrafter"/>
</dbReference>
<dbReference type="GO" id="GO:0042048">
    <property type="term" value="P:olfactory behavior"/>
    <property type="evidence" value="ECO:0007669"/>
    <property type="project" value="TreeGrafter"/>
</dbReference>
<feature type="compositionally biased region" description="Polar residues" evidence="2">
    <location>
        <begin position="894"/>
        <end position="904"/>
    </location>
</feature>
<dbReference type="GeneID" id="114865365"/>
<gene>
    <name evidence="5" type="primary">LOC114865365</name>
</gene>
<evidence type="ECO:0000313" key="4">
    <source>
        <dbReference type="Proteomes" id="UP000515150"/>
    </source>
</evidence>
<organism evidence="4 5">
    <name type="scientific">Betta splendens</name>
    <name type="common">Siamese fighting fish</name>
    <dbReference type="NCBI Taxonomy" id="158456"/>
    <lineage>
        <taxon>Eukaryota</taxon>
        <taxon>Metazoa</taxon>
        <taxon>Chordata</taxon>
        <taxon>Craniata</taxon>
        <taxon>Vertebrata</taxon>
        <taxon>Euteleostomi</taxon>
        <taxon>Actinopterygii</taxon>
        <taxon>Neopterygii</taxon>
        <taxon>Teleostei</taxon>
        <taxon>Neoteleostei</taxon>
        <taxon>Acanthomorphata</taxon>
        <taxon>Anabantaria</taxon>
        <taxon>Anabantiformes</taxon>
        <taxon>Anabantoidei</taxon>
        <taxon>Osphronemidae</taxon>
        <taxon>Betta</taxon>
    </lineage>
</organism>
<dbReference type="AlphaFoldDB" id="A0A6P7NXN1"/>
<sequence length="918" mass="103207">MDSSKTVSRRKADVPAIRSRASDKNQFFQEVKVSAQLDLRRVLGLLEDPLTTNLKERHLFVLRKTLKRSQNGFLLKELADVARILNICAAKVKDHPEYGLILCEALQICRLPFLKEKTSDELNYAQDVIEFLSHMGCLMRVSDAEVRHEIVECVKSFYSCVAPTQLLDGLRPTSPGYRLQLLEHSDLAQTLFLSMSALENQPAIKLQLLQTLQILSRSSDLNCALILEARGAEAICLHMNEPDPSGCILSRSSEILWNLLERGSREQVTRQLCSMECVVSLKEAFFQQLMNCSLPRDLQLRNDLLVVTTLIAESPNSLLIDSLFAKQLMAFVTFPELRKPKSVASSFKLSYNSEDLEMKKLLLNLLVLMSKDVAAVQLYKEEQVMLALLTLIKPPPAPLQRRPGSRHWSRFQQEELQLQALAAFSSIAPLMLDEYMCCQGNACLLLLLDWCTGKDASSGEGHSFHGTGGSGSTKAQMRYCVRTLRSVTSAGEESVNQDLCDQGIISQLLGILMQMEEGSDEDDVVTLEMKSDIQLILSALCETEMHRKELFGSEGVEMAIHFLRKGSDKFYSGLGHNKLILSTVDCVWSCIVGCYTTEDYFLAKQGVFLLLDLLSSSPRCVHGVVLATLLELCDNPSALSHILSWTDEGGRSAPRLLLQLWKEEEEELGVRRDTHGVIADPQKPILSSYQEEDSQLLFADNMLSAAVLEISENLRSKIYSIFARLGFQDLPGLSKPDHVTLSIVRRYLDFKVCEVWEEISREVRLDGMRPISPDEEALSTICRISEDAAKKVIAEQKRLLEQQEKEDASEEEHMYKEMKSHWNQQELEAKSWDRYISKSLNYETLKKHTESSRSKSELADAALHTEERFTEQVTSDTQEPVGVKLTVARASLKTGAQDQVQATAQDPEYFSTASVKGS</sequence>
<feature type="region of interest" description="Disordered" evidence="2">
    <location>
        <begin position="849"/>
        <end position="880"/>
    </location>
</feature>
<evidence type="ECO:0000256" key="1">
    <source>
        <dbReference type="SAM" id="Coils"/>
    </source>
</evidence>
<protein>
    <submittedName>
        <fullName evidence="5">Cilia- and flagella-associated protein 69-like isoform X1</fullName>
    </submittedName>
</protein>
<feature type="domain" description="Cilia- and flagella-associated protein 69 ARM repeats" evidence="3">
    <location>
        <begin position="38"/>
        <end position="759"/>
    </location>
</feature>
<reference evidence="5" key="1">
    <citation type="submission" date="2025-08" db="UniProtKB">
        <authorList>
            <consortium name="RefSeq"/>
        </authorList>
    </citation>
    <scope>IDENTIFICATION</scope>
</reference>
<feature type="region of interest" description="Disordered" evidence="2">
    <location>
        <begin position="894"/>
        <end position="918"/>
    </location>
</feature>
<dbReference type="PANTHER" id="PTHR14716">
    <property type="entry name" value="CILIA- AND FLAGELLA-ASSOCIATED PROTEIN 69"/>
    <property type="match status" value="1"/>
</dbReference>
<dbReference type="SUPFAM" id="SSF48371">
    <property type="entry name" value="ARM repeat"/>
    <property type="match status" value="1"/>
</dbReference>
<dbReference type="PANTHER" id="PTHR14716:SF0">
    <property type="entry name" value="CILIA- AND FLAGELLA-ASSOCIATED PROTEIN 69"/>
    <property type="match status" value="1"/>
</dbReference>
<dbReference type="GO" id="GO:0097730">
    <property type="term" value="C:non-motile cilium"/>
    <property type="evidence" value="ECO:0007669"/>
    <property type="project" value="TreeGrafter"/>
</dbReference>
<dbReference type="Proteomes" id="UP000515150">
    <property type="component" value="Chromosome 11"/>
</dbReference>
<dbReference type="InterPro" id="IPR011989">
    <property type="entry name" value="ARM-like"/>
</dbReference>
<keyword evidence="1" id="KW-0175">Coiled coil</keyword>
<dbReference type="InterPro" id="IPR048732">
    <property type="entry name" value="CFA69"/>
</dbReference>
<dbReference type="InterPro" id="IPR048733">
    <property type="entry name" value="CFA69_ARM_dom"/>
</dbReference>
<evidence type="ECO:0000256" key="2">
    <source>
        <dbReference type="SAM" id="MobiDB-lite"/>
    </source>
</evidence>
<accession>A0A6P7NXN1</accession>
<dbReference type="GO" id="GO:1902093">
    <property type="term" value="P:positive regulation of flagellated sperm motility"/>
    <property type="evidence" value="ECO:0007669"/>
    <property type="project" value="TreeGrafter"/>
</dbReference>